<organism evidence="3">
    <name type="scientific">Cyprideis torosa</name>
    <dbReference type="NCBI Taxonomy" id="163714"/>
    <lineage>
        <taxon>Eukaryota</taxon>
        <taxon>Metazoa</taxon>
        <taxon>Ecdysozoa</taxon>
        <taxon>Arthropoda</taxon>
        <taxon>Crustacea</taxon>
        <taxon>Oligostraca</taxon>
        <taxon>Ostracoda</taxon>
        <taxon>Podocopa</taxon>
        <taxon>Podocopida</taxon>
        <taxon>Cytherocopina</taxon>
        <taxon>Cytheroidea</taxon>
        <taxon>Cytherideidae</taxon>
        <taxon>Cyprideis</taxon>
    </lineage>
</organism>
<dbReference type="AlphaFoldDB" id="A0A7R8WZE4"/>
<dbReference type="InterPro" id="IPR029001">
    <property type="entry name" value="ITPase-like_fam"/>
</dbReference>
<dbReference type="OrthoDB" id="6288734at2759"/>
<dbReference type="PANTHER" id="PTHR11067:SF9">
    <property type="entry name" value="INOSINE TRIPHOSPHATE PYROPHOSPHATASE"/>
    <property type="match status" value="1"/>
</dbReference>
<dbReference type="CDD" id="cd00515">
    <property type="entry name" value="HAM1"/>
    <property type="match status" value="1"/>
</dbReference>
<feature type="non-terminal residue" evidence="3">
    <location>
        <position position="1"/>
    </location>
</feature>
<evidence type="ECO:0000256" key="2">
    <source>
        <dbReference type="ARBA" id="ARBA00022801"/>
    </source>
</evidence>
<evidence type="ECO:0000256" key="1">
    <source>
        <dbReference type="ARBA" id="ARBA00008023"/>
    </source>
</evidence>
<dbReference type="GO" id="GO:0009143">
    <property type="term" value="P:nucleoside triphosphate catabolic process"/>
    <property type="evidence" value="ECO:0007669"/>
    <property type="project" value="InterPro"/>
</dbReference>
<dbReference type="PANTHER" id="PTHR11067">
    <property type="entry name" value="INOSINE TRIPHOSPHATE PYROPHOSPHATASE/HAM1 PROTEIN"/>
    <property type="match status" value="1"/>
</dbReference>
<accession>A0A7R8WZE4</accession>
<gene>
    <name evidence="3" type="ORF">CTOB1V02_LOCUS15848</name>
</gene>
<protein>
    <submittedName>
        <fullName evidence="3">Uncharacterized protein</fullName>
    </submittedName>
</protein>
<name>A0A7R8WZE4_9CRUS</name>
<dbReference type="Gene3D" id="3.90.950.10">
    <property type="match status" value="1"/>
</dbReference>
<dbReference type="InterPro" id="IPR002637">
    <property type="entry name" value="RdgB/HAM1"/>
</dbReference>
<dbReference type="GO" id="GO:0005829">
    <property type="term" value="C:cytosol"/>
    <property type="evidence" value="ECO:0007669"/>
    <property type="project" value="TreeGrafter"/>
</dbReference>
<keyword evidence="2" id="KW-0378">Hydrolase</keyword>
<proteinExistence type="inferred from homology"/>
<dbReference type="GO" id="GO:0047429">
    <property type="term" value="F:nucleoside triphosphate diphosphatase activity"/>
    <property type="evidence" value="ECO:0007669"/>
    <property type="project" value="InterPro"/>
</dbReference>
<reference evidence="3" key="1">
    <citation type="submission" date="2020-11" db="EMBL/GenBank/DDBJ databases">
        <authorList>
            <person name="Tran Van P."/>
        </authorList>
    </citation>
    <scope>NUCLEOTIDE SEQUENCE</scope>
</reference>
<dbReference type="SUPFAM" id="SSF52972">
    <property type="entry name" value="ITPase-like"/>
    <property type="match status" value="1"/>
</dbReference>
<dbReference type="Pfam" id="PF01725">
    <property type="entry name" value="Ham1p_like"/>
    <property type="match status" value="1"/>
</dbReference>
<evidence type="ECO:0000313" key="3">
    <source>
        <dbReference type="EMBL" id="CAD7238033.1"/>
    </source>
</evidence>
<comment type="similarity">
    <text evidence="1">Belongs to the HAM1 NTPase family.</text>
</comment>
<sequence length="171" mass="18585">AEDGTTFEDNAYTKAWAAASATGMVALSDDSGICVEALDGEPGVYTADWAEKEDGSGRDFMMAMEKVEHALQAQGATTSAQRRGFFCAVLCLCWPDGHAEYFRGEAHGELIWPPRGDSGFGYDPVFLPDGHERTFGQMTSEEKHGWEMGQETEPLSHRARAFAKLADALLG</sequence>
<dbReference type="EMBL" id="OB695170">
    <property type="protein sequence ID" value="CAD7238033.1"/>
    <property type="molecule type" value="Genomic_DNA"/>
</dbReference>